<dbReference type="Pfam" id="PF05544">
    <property type="entry name" value="Pro_racemase"/>
    <property type="match status" value="1"/>
</dbReference>
<protein>
    <recommendedName>
        <fullName evidence="4">Proline racemase</fullName>
    </recommendedName>
</protein>
<dbReference type="SUPFAM" id="SSF54506">
    <property type="entry name" value="Diaminopimelate epimerase-like"/>
    <property type="match status" value="1"/>
</dbReference>
<dbReference type="PANTHER" id="PTHR33442">
    <property type="entry name" value="TRANS-3-HYDROXY-L-PROLINE DEHYDRATASE"/>
    <property type="match status" value="1"/>
</dbReference>
<evidence type="ECO:0000256" key="1">
    <source>
        <dbReference type="ARBA" id="ARBA00007529"/>
    </source>
</evidence>
<gene>
    <name evidence="2" type="ORF">CKO21_10285</name>
</gene>
<dbReference type="GO" id="GO:0047580">
    <property type="term" value="F:4-hydroxyproline epimerase activity"/>
    <property type="evidence" value="ECO:0007669"/>
    <property type="project" value="TreeGrafter"/>
</dbReference>
<comment type="similarity">
    <text evidence="1">Belongs to the proline racemase family.</text>
</comment>
<dbReference type="RefSeq" id="WP_027289129.1">
    <property type="nucleotide sequence ID" value="NZ_NRRE01000026.1"/>
</dbReference>
<organism evidence="2 3">
    <name type="scientific">Rhodovibrio salinarum</name>
    <dbReference type="NCBI Taxonomy" id="1087"/>
    <lineage>
        <taxon>Bacteria</taxon>
        <taxon>Pseudomonadati</taxon>
        <taxon>Pseudomonadota</taxon>
        <taxon>Alphaproteobacteria</taxon>
        <taxon>Rhodospirillales</taxon>
        <taxon>Rhodovibrionaceae</taxon>
        <taxon>Rhodovibrio</taxon>
    </lineage>
</organism>
<reference evidence="2" key="2">
    <citation type="journal article" date="2020" name="Microorganisms">
        <title>Osmotic Adaptation and Compatible Solute Biosynthesis of Phototrophic Bacteria as Revealed from Genome Analyses.</title>
        <authorList>
            <person name="Imhoff J.F."/>
            <person name="Rahn T."/>
            <person name="Kunzel S."/>
            <person name="Keller A."/>
            <person name="Neulinger S.C."/>
        </authorList>
    </citation>
    <scope>NUCLEOTIDE SEQUENCE</scope>
    <source>
        <strain evidence="2">DSM 9154</strain>
    </source>
</reference>
<evidence type="ECO:0000313" key="3">
    <source>
        <dbReference type="Proteomes" id="UP000778970"/>
    </source>
</evidence>
<sequence>MVDKPAPTNPAGANPAGTSRLREIEVIDVSVGGDVHRVVLDGVLPVPGASVHDQMRHLEKKADGLRRLLISEPYGAAHMCVDLLVPAKRSDCSLGFVIMEVMGYPVYSGSNSLATGAAVVEAGLIPPPEGERPDADGVIRRPVRLEAPGGPVDLTAEIVDGRVRRMRTGGDDAFAVALDRHVQVPGLGEISYDLMYTGGFYVLVDAQDLGLELTWANEPTLSDTAFRIMEAVRDGFTDVHPTLGDLGPPPFLHFMGPSETRDDGVIAARCAAYGHPRVIWRCPTGTGTSARLARLYARREAEVGTRLASIAPTGNVFDGTITGTSKVGNTPAIRTEIAARPSILARLRVQVDLDDPLVADYRLDDILGAGPQLTRRS</sequence>
<accession>A0A934UZX1</accession>
<evidence type="ECO:0008006" key="4">
    <source>
        <dbReference type="Google" id="ProtNLM"/>
    </source>
</evidence>
<reference evidence="2" key="1">
    <citation type="submission" date="2017-08" db="EMBL/GenBank/DDBJ databases">
        <authorList>
            <person name="Imhoff J.F."/>
            <person name="Rahn T."/>
            <person name="Kuenzel S."/>
            <person name="Neulinger S.C."/>
        </authorList>
    </citation>
    <scope>NUCLEOTIDE SEQUENCE</scope>
    <source>
        <strain evidence="2">DSM 9154</strain>
    </source>
</reference>
<evidence type="ECO:0000313" key="2">
    <source>
        <dbReference type="EMBL" id="MBK1697632.1"/>
    </source>
</evidence>
<comment type="caution">
    <text evidence="2">The sequence shown here is derived from an EMBL/GenBank/DDBJ whole genome shotgun (WGS) entry which is preliminary data.</text>
</comment>
<name>A0A934UZX1_9PROT</name>
<dbReference type="InterPro" id="IPR008794">
    <property type="entry name" value="Pro_racemase_fam"/>
</dbReference>
<dbReference type="PANTHER" id="PTHR33442:SF5">
    <property type="entry name" value="BIFUNCTIONAL TRANS-3-HYDROXY-L-PROLINE DEHYDRATASE_2-EPIMERASE"/>
    <property type="match status" value="1"/>
</dbReference>
<keyword evidence="3" id="KW-1185">Reference proteome</keyword>
<dbReference type="Proteomes" id="UP000778970">
    <property type="component" value="Unassembled WGS sequence"/>
</dbReference>
<dbReference type="EMBL" id="NRRE01000026">
    <property type="protein sequence ID" value="MBK1697632.1"/>
    <property type="molecule type" value="Genomic_DNA"/>
</dbReference>
<dbReference type="Gene3D" id="3.10.310.10">
    <property type="entry name" value="Diaminopimelate Epimerase, Chain A, domain 1"/>
    <property type="match status" value="2"/>
</dbReference>
<dbReference type="AlphaFoldDB" id="A0A934UZX1"/>
<proteinExistence type="inferred from homology"/>